<dbReference type="EMBL" id="JBHSDI010000014">
    <property type="protein sequence ID" value="MFC4259631.1"/>
    <property type="molecule type" value="Genomic_DNA"/>
</dbReference>
<keyword evidence="1" id="KW-0812">Transmembrane</keyword>
<evidence type="ECO:0000313" key="3">
    <source>
        <dbReference type="Proteomes" id="UP001595798"/>
    </source>
</evidence>
<evidence type="ECO:0000313" key="2">
    <source>
        <dbReference type="EMBL" id="MFC4259631.1"/>
    </source>
</evidence>
<name>A0ABV8QJ48_9GAMM</name>
<feature type="transmembrane region" description="Helical" evidence="1">
    <location>
        <begin position="7"/>
        <end position="29"/>
    </location>
</feature>
<organism evidence="2 3">
    <name type="scientific">Marinobacter lacisalsi</name>
    <dbReference type="NCBI Taxonomy" id="475979"/>
    <lineage>
        <taxon>Bacteria</taxon>
        <taxon>Pseudomonadati</taxon>
        <taxon>Pseudomonadota</taxon>
        <taxon>Gammaproteobacteria</taxon>
        <taxon>Pseudomonadales</taxon>
        <taxon>Marinobacteraceae</taxon>
        <taxon>Marinobacter</taxon>
    </lineage>
</organism>
<protein>
    <submittedName>
        <fullName evidence="2">Uncharacterized protein</fullName>
    </submittedName>
</protein>
<keyword evidence="3" id="KW-1185">Reference proteome</keyword>
<accession>A0ABV8QJ48</accession>
<dbReference type="RefSeq" id="WP_379887353.1">
    <property type="nucleotide sequence ID" value="NZ_JBHSDI010000014.1"/>
</dbReference>
<feature type="transmembrane region" description="Helical" evidence="1">
    <location>
        <begin position="35"/>
        <end position="60"/>
    </location>
</feature>
<comment type="caution">
    <text evidence="2">The sequence shown here is derived from an EMBL/GenBank/DDBJ whole genome shotgun (WGS) entry which is preliminary data.</text>
</comment>
<reference evidence="3" key="1">
    <citation type="journal article" date="2019" name="Int. J. Syst. Evol. Microbiol.">
        <title>The Global Catalogue of Microorganisms (GCM) 10K type strain sequencing project: providing services to taxonomists for standard genome sequencing and annotation.</title>
        <authorList>
            <consortium name="The Broad Institute Genomics Platform"/>
            <consortium name="The Broad Institute Genome Sequencing Center for Infectious Disease"/>
            <person name="Wu L."/>
            <person name="Ma J."/>
        </authorList>
    </citation>
    <scope>NUCLEOTIDE SEQUENCE [LARGE SCALE GENOMIC DNA]</scope>
    <source>
        <strain evidence="3">CECT 7297</strain>
    </source>
</reference>
<gene>
    <name evidence="2" type="ORF">ACFOZ5_11375</name>
</gene>
<feature type="transmembrane region" description="Helical" evidence="1">
    <location>
        <begin position="118"/>
        <end position="140"/>
    </location>
</feature>
<sequence length="152" mass="16301">MPGERIFRGFLGFLVTPAIAAVAYALFAWGGELRLFVLPFTLAVAYGLTVVFMLPAFLLLTTKGWYSWWSAVAVPGIILGVFFLISSYFSYQDYGALESGGRVLAKDGALTTAGWLNLFVDSGIMAAIGCASGSIFYVIYGPVRRSCRVGAG</sequence>
<evidence type="ECO:0000256" key="1">
    <source>
        <dbReference type="SAM" id="Phobius"/>
    </source>
</evidence>
<keyword evidence="1" id="KW-1133">Transmembrane helix</keyword>
<keyword evidence="1" id="KW-0472">Membrane</keyword>
<proteinExistence type="predicted"/>
<feature type="transmembrane region" description="Helical" evidence="1">
    <location>
        <begin position="67"/>
        <end position="89"/>
    </location>
</feature>
<dbReference type="Proteomes" id="UP001595798">
    <property type="component" value="Unassembled WGS sequence"/>
</dbReference>